<dbReference type="Proteomes" id="UP001164020">
    <property type="component" value="Chromosome"/>
</dbReference>
<dbReference type="PROSITE" id="PS50887">
    <property type="entry name" value="GGDEF"/>
    <property type="match status" value="1"/>
</dbReference>
<feature type="transmembrane region" description="Helical" evidence="2">
    <location>
        <begin position="92"/>
        <end position="113"/>
    </location>
</feature>
<dbReference type="SUPFAM" id="SSF55073">
    <property type="entry name" value="Nucleotide cyclase"/>
    <property type="match status" value="1"/>
</dbReference>
<gene>
    <name evidence="4" type="ORF">OH818_22710</name>
</gene>
<accession>A0ABY7BZF5</accession>
<dbReference type="Pfam" id="PF00990">
    <property type="entry name" value="GGDEF"/>
    <property type="match status" value="1"/>
</dbReference>
<keyword evidence="2" id="KW-0472">Membrane</keyword>
<dbReference type="SMART" id="SM00267">
    <property type="entry name" value="GGDEF"/>
    <property type="match status" value="1"/>
</dbReference>
<feature type="domain" description="GGDEF" evidence="3">
    <location>
        <begin position="244"/>
        <end position="373"/>
    </location>
</feature>
<dbReference type="EC" id="2.7.7.65" evidence="1"/>
<feature type="transmembrane region" description="Helical" evidence="2">
    <location>
        <begin position="35"/>
        <end position="53"/>
    </location>
</feature>
<dbReference type="RefSeq" id="WP_268880636.1">
    <property type="nucleotide sequence ID" value="NZ_CP114029.1"/>
</dbReference>
<feature type="transmembrane region" description="Helical" evidence="2">
    <location>
        <begin position="119"/>
        <end position="137"/>
    </location>
</feature>
<dbReference type="InterPro" id="IPR043128">
    <property type="entry name" value="Rev_trsase/Diguanyl_cyclase"/>
</dbReference>
<evidence type="ECO:0000259" key="3">
    <source>
        <dbReference type="PROSITE" id="PS50887"/>
    </source>
</evidence>
<dbReference type="PANTHER" id="PTHR45138:SF24">
    <property type="entry name" value="DIGUANYLATE CYCLASE DGCC-RELATED"/>
    <property type="match status" value="1"/>
</dbReference>
<dbReference type="CDD" id="cd01949">
    <property type="entry name" value="GGDEF"/>
    <property type="match status" value="1"/>
</dbReference>
<dbReference type="PANTHER" id="PTHR45138">
    <property type="entry name" value="REGULATORY COMPONENTS OF SENSORY TRANSDUCTION SYSTEM"/>
    <property type="match status" value="1"/>
</dbReference>
<dbReference type="InterPro" id="IPR029787">
    <property type="entry name" value="Nucleotide_cyclase"/>
</dbReference>
<keyword evidence="2" id="KW-0812">Transmembrane</keyword>
<dbReference type="InterPro" id="IPR000160">
    <property type="entry name" value="GGDEF_dom"/>
</dbReference>
<protein>
    <recommendedName>
        <fullName evidence="1">diguanylate cyclase</fullName>
        <ecNumber evidence="1">2.7.7.65</ecNumber>
    </recommendedName>
</protein>
<evidence type="ECO:0000313" key="4">
    <source>
        <dbReference type="EMBL" id="WAP68164.1"/>
    </source>
</evidence>
<dbReference type="Gene3D" id="3.30.70.270">
    <property type="match status" value="1"/>
</dbReference>
<dbReference type="NCBIfam" id="TIGR00254">
    <property type="entry name" value="GGDEF"/>
    <property type="match status" value="1"/>
</dbReference>
<name>A0ABY7BZF5_9HYPH</name>
<evidence type="ECO:0000313" key="5">
    <source>
        <dbReference type="Proteomes" id="UP001164020"/>
    </source>
</evidence>
<keyword evidence="5" id="KW-1185">Reference proteome</keyword>
<evidence type="ECO:0000256" key="1">
    <source>
        <dbReference type="ARBA" id="ARBA00012528"/>
    </source>
</evidence>
<sequence length="384" mass="40624">MGESISIYSAAFALTLGLAVLCALIYVALRSHGQLLWLSAALLCAGFEIIVLSPGVDPVVQTIGESILMPFTYLCASQAVRLLSGRSPSSGAFVALIAALVAISLVLSGMGMSGVYQTLPFKAAAALALADILFCLGRVERKDVIDVALFFAVCGLGMIFLLRLPIYPSMSDGVPSPYGLDRSEIASVLLTISAFLAPATVLLVVAKIVANVLTEYRTKSERDSLTDLLNRRAFEQVAEDTRRAGGAVVLCDLDNFKRINDSYGHLVGDDVICAFASLLRETNGSAARLGGEEFALPLPGASLLEAVAVGESIRRKFEAIGHLKIDPGHRLTASFGVAAFSPDRSADQTIAAADQALYRAKRSGRNRVEIDAEAATSGRAWRAA</sequence>
<reference evidence="4" key="1">
    <citation type="submission" date="2022-12" db="EMBL/GenBank/DDBJ databases">
        <title>Jiella pelagia sp. nov., isolated from phosphonate enriched culture of Northwest Pacific surface seawater.</title>
        <authorList>
            <person name="Shin D.Y."/>
            <person name="Hwang C.Y."/>
        </authorList>
    </citation>
    <scope>NUCLEOTIDE SEQUENCE</scope>
    <source>
        <strain evidence="4">HL-NP1</strain>
    </source>
</reference>
<feature type="transmembrane region" description="Helical" evidence="2">
    <location>
        <begin position="59"/>
        <end position="80"/>
    </location>
</feature>
<dbReference type="EMBL" id="CP114029">
    <property type="protein sequence ID" value="WAP68164.1"/>
    <property type="molecule type" value="Genomic_DNA"/>
</dbReference>
<dbReference type="InterPro" id="IPR050469">
    <property type="entry name" value="Diguanylate_Cyclase"/>
</dbReference>
<feature type="transmembrane region" description="Helical" evidence="2">
    <location>
        <begin position="6"/>
        <end position="28"/>
    </location>
</feature>
<feature type="transmembrane region" description="Helical" evidence="2">
    <location>
        <begin position="186"/>
        <end position="210"/>
    </location>
</feature>
<evidence type="ECO:0000256" key="2">
    <source>
        <dbReference type="SAM" id="Phobius"/>
    </source>
</evidence>
<keyword evidence="2" id="KW-1133">Transmembrane helix</keyword>
<organism evidence="4 5">
    <name type="scientific">Jiella pelagia</name>
    <dbReference type="NCBI Taxonomy" id="2986949"/>
    <lineage>
        <taxon>Bacteria</taxon>
        <taxon>Pseudomonadati</taxon>
        <taxon>Pseudomonadota</taxon>
        <taxon>Alphaproteobacteria</taxon>
        <taxon>Hyphomicrobiales</taxon>
        <taxon>Aurantimonadaceae</taxon>
        <taxon>Jiella</taxon>
    </lineage>
</organism>
<feature type="transmembrane region" description="Helical" evidence="2">
    <location>
        <begin position="144"/>
        <end position="166"/>
    </location>
</feature>
<proteinExistence type="predicted"/>